<dbReference type="Pfam" id="PF00909">
    <property type="entry name" value="Ammonium_transp"/>
    <property type="match status" value="1"/>
</dbReference>
<proteinExistence type="inferred from homology"/>
<dbReference type="SUPFAM" id="SSF111352">
    <property type="entry name" value="Ammonium transporter"/>
    <property type="match status" value="1"/>
</dbReference>
<feature type="non-terminal residue" evidence="13">
    <location>
        <position position="1"/>
    </location>
</feature>
<dbReference type="Gene3D" id="1.10.3430.10">
    <property type="entry name" value="Ammonium transporter AmtB like domains"/>
    <property type="match status" value="1"/>
</dbReference>
<dbReference type="GO" id="GO:0097272">
    <property type="term" value="P:ammonium homeostasis"/>
    <property type="evidence" value="ECO:0007669"/>
    <property type="project" value="TreeGrafter"/>
</dbReference>
<accession>A0A9F5J4P8</accession>
<gene>
    <name evidence="13" type="primary">LOC112543031</name>
</gene>
<keyword evidence="3" id="KW-0813">Transport</keyword>
<dbReference type="PRINTS" id="PR00342">
    <property type="entry name" value="RHESUSRHD"/>
</dbReference>
<evidence type="ECO:0000256" key="1">
    <source>
        <dbReference type="ARBA" id="ARBA00004651"/>
    </source>
</evidence>
<evidence type="ECO:0000256" key="4">
    <source>
        <dbReference type="ARBA" id="ARBA00022475"/>
    </source>
</evidence>
<evidence type="ECO:0000256" key="5">
    <source>
        <dbReference type="ARBA" id="ARBA00022692"/>
    </source>
</evidence>
<keyword evidence="4" id="KW-1003">Cell membrane</keyword>
<dbReference type="Proteomes" id="UP000695026">
    <property type="component" value="Unplaced"/>
</dbReference>
<dbReference type="OrthoDB" id="534912at2759"/>
<feature type="transmembrane region" description="Helical" evidence="10">
    <location>
        <begin position="66"/>
        <end position="84"/>
    </location>
</feature>
<keyword evidence="7 10" id="KW-0472">Membrane</keyword>
<dbReference type="InterPro" id="IPR002229">
    <property type="entry name" value="RhesusRHD"/>
</dbReference>
<evidence type="ECO:0000256" key="8">
    <source>
        <dbReference type="ARBA" id="ARBA00023177"/>
    </source>
</evidence>
<evidence type="ECO:0000259" key="11">
    <source>
        <dbReference type="Pfam" id="PF00909"/>
    </source>
</evidence>
<evidence type="ECO:0000256" key="6">
    <source>
        <dbReference type="ARBA" id="ARBA00022989"/>
    </source>
</evidence>
<evidence type="ECO:0000256" key="10">
    <source>
        <dbReference type="SAM" id="Phobius"/>
    </source>
</evidence>
<dbReference type="AlphaFoldDB" id="A0A9F5J4P8"/>
<evidence type="ECO:0000256" key="7">
    <source>
        <dbReference type="ARBA" id="ARBA00023136"/>
    </source>
</evidence>
<reference evidence="13" key="1">
    <citation type="submission" date="2025-08" db="UniProtKB">
        <authorList>
            <consortium name="RefSeq"/>
        </authorList>
    </citation>
    <scope>IDENTIFICATION</scope>
    <source>
        <tissue evidence="13">Liver</tissue>
    </source>
</reference>
<dbReference type="InterPro" id="IPR029020">
    <property type="entry name" value="Ammonium/urea_transptr"/>
</dbReference>
<comment type="subcellular location">
    <subcellularLocation>
        <location evidence="1">Cell membrane</location>
        <topology evidence="1">Multi-pass membrane protein</topology>
    </subcellularLocation>
</comment>
<dbReference type="OMA" id="STANMRI"/>
<evidence type="ECO:0000256" key="2">
    <source>
        <dbReference type="ARBA" id="ARBA00011036"/>
    </source>
</evidence>
<evidence type="ECO:0000313" key="12">
    <source>
        <dbReference type="Proteomes" id="UP000695026"/>
    </source>
</evidence>
<name>A0A9F5J4P8_PYTBI</name>
<feature type="domain" description="Ammonium transporter AmtB-like" evidence="11">
    <location>
        <begin position="1"/>
        <end position="138"/>
    </location>
</feature>
<organism evidence="12 13">
    <name type="scientific">Python bivittatus</name>
    <name type="common">Burmese python</name>
    <name type="synonym">Python molurus bivittatus</name>
    <dbReference type="NCBI Taxonomy" id="176946"/>
    <lineage>
        <taxon>Eukaryota</taxon>
        <taxon>Metazoa</taxon>
        <taxon>Chordata</taxon>
        <taxon>Craniata</taxon>
        <taxon>Vertebrata</taxon>
        <taxon>Euteleostomi</taxon>
        <taxon>Lepidosauria</taxon>
        <taxon>Squamata</taxon>
        <taxon>Bifurcata</taxon>
        <taxon>Unidentata</taxon>
        <taxon>Episquamata</taxon>
        <taxon>Toxicofera</taxon>
        <taxon>Serpentes</taxon>
        <taxon>Henophidia</taxon>
        <taxon>Pythonidae</taxon>
        <taxon>Python</taxon>
    </lineage>
</organism>
<evidence type="ECO:0000313" key="13">
    <source>
        <dbReference type="RefSeq" id="XP_025032882.1"/>
    </source>
</evidence>
<dbReference type="GeneID" id="112543031"/>
<keyword evidence="12" id="KW-1185">Reference proteome</keyword>
<evidence type="ECO:0000256" key="9">
    <source>
        <dbReference type="ARBA" id="ARBA00023180"/>
    </source>
</evidence>
<dbReference type="RefSeq" id="XP_025032882.1">
    <property type="nucleotide sequence ID" value="XM_025177114.1"/>
</dbReference>
<dbReference type="GO" id="GO:0005886">
    <property type="term" value="C:plasma membrane"/>
    <property type="evidence" value="ECO:0007669"/>
    <property type="project" value="UniProtKB-SubCell"/>
</dbReference>
<protein>
    <submittedName>
        <fullName evidence="13">Ammonium transporter Rh type B-like</fullName>
    </submittedName>
</protein>
<dbReference type="PANTHER" id="PTHR11730">
    <property type="entry name" value="AMMONIUM TRANSPORTER"/>
    <property type="match status" value="1"/>
</dbReference>
<keyword evidence="5 10" id="KW-0812">Transmembrane</keyword>
<dbReference type="PANTHER" id="PTHR11730:SF42">
    <property type="entry name" value="AMMONIUM TRANSPORTER RH TYPE B"/>
    <property type="match status" value="1"/>
</dbReference>
<keyword evidence="8" id="KW-0924">Ammonia transport</keyword>
<keyword evidence="9" id="KW-0325">Glycoprotein</keyword>
<evidence type="ECO:0000256" key="3">
    <source>
        <dbReference type="ARBA" id="ARBA00022448"/>
    </source>
</evidence>
<feature type="transmembrane region" description="Helical" evidence="10">
    <location>
        <begin position="111"/>
        <end position="135"/>
    </location>
</feature>
<sequence>VHIQNAALAGGVIVGTSAEMMLTPFGALIAGCLAGLVATLGFRFLTPILAAKLKIQDTCGIHNLHGMPGVLGALLGALVAAMATPDVYGEGMAEVFPLVASGQRTSVYQSLFQLLGLLVSLGMATIGGSLVGAILRMRCLGSPPDALCFEDQIYWEVPEEHHDNFQGMEVVSTEEADKGTQA</sequence>
<comment type="similarity">
    <text evidence="2">Belongs to the ammonium transporter (TC 2.A.49) family. Rh subfamily.</text>
</comment>
<dbReference type="InterPro" id="IPR024041">
    <property type="entry name" value="NH4_transpt_AmtB-like_dom"/>
</dbReference>
<dbReference type="GO" id="GO:0008519">
    <property type="term" value="F:ammonium channel activity"/>
    <property type="evidence" value="ECO:0007669"/>
    <property type="project" value="InterPro"/>
</dbReference>
<keyword evidence="6 10" id="KW-1133">Transmembrane helix</keyword>
<dbReference type="KEGG" id="pbi:112543031"/>
<feature type="transmembrane region" description="Helical" evidence="10">
    <location>
        <begin position="25"/>
        <end position="45"/>
    </location>
</feature>